<dbReference type="Pfam" id="PF05940">
    <property type="entry name" value="NnrS"/>
    <property type="match status" value="1"/>
</dbReference>
<feature type="transmembrane region" description="Helical" evidence="1">
    <location>
        <begin position="27"/>
        <end position="46"/>
    </location>
</feature>
<feature type="transmembrane region" description="Helical" evidence="1">
    <location>
        <begin position="338"/>
        <end position="360"/>
    </location>
</feature>
<feature type="transmembrane region" description="Helical" evidence="1">
    <location>
        <begin position="182"/>
        <end position="205"/>
    </location>
</feature>
<keyword evidence="3" id="KW-1185">Reference proteome</keyword>
<keyword evidence="1" id="KW-1133">Transmembrane helix</keyword>
<dbReference type="RefSeq" id="WP_223212039.1">
    <property type="nucleotide sequence ID" value="NZ_AP012273.1"/>
</dbReference>
<feature type="transmembrane region" description="Helical" evidence="1">
    <location>
        <begin position="67"/>
        <end position="84"/>
    </location>
</feature>
<name>A0A7U6GJL6_9GAMM</name>
<accession>A0A7U6GJL6</accession>
<reference evidence="2 3" key="1">
    <citation type="journal article" date="2014" name="PLoS ONE">
        <title>Physiological and genomic features of a novel sulfur-oxidizing gammaproteobacterium belonging to a previously uncultivated symbiotic lineage isolated from a hydrothermal vent.</title>
        <authorList>
            <person name="Nunoura T."/>
            <person name="Takaki Y."/>
            <person name="Kazama H."/>
            <person name="Kakuta J."/>
            <person name="Shimamura S."/>
            <person name="Makita H."/>
            <person name="Hirai M."/>
            <person name="Miyazaki M."/>
            <person name="Takai K."/>
        </authorList>
    </citation>
    <scope>NUCLEOTIDE SEQUENCE [LARGE SCALE GENOMIC DNA]</scope>
    <source>
        <strain evidence="2 3">Hiromi1</strain>
    </source>
</reference>
<evidence type="ECO:0000313" key="3">
    <source>
        <dbReference type="Proteomes" id="UP000031631"/>
    </source>
</evidence>
<keyword evidence="1" id="KW-0472">Membrane</keyword>
<evidence type="ECO:0000256" key="1">
    <source>
        <dbReference type="SAM" id="Phobius"/>
    </source>
</evidence>
<feature type="transmembrane region" description="Helical" evidence="1">
    <location>
        <begin position="297"/>
        <end position="317"/>
    </location>
</feature>
<dbReference type="KEGG" id="tbn:TBH_C1907"/>
<evidence type="ECO:0000313" key="2">
    <source>
        <dbReference type="EMBL" id="BAO44822.1"/>
    </source>
</evidence>
<feature type="transmembrane region" description="Helical" evidence="1">
    <location>
        <begin position="120"/>
        <end position="138"/>
    </location>
</feature>
<feature type="transmembrane region" description="Helical" evidence="1">
    <location>
        <begin position="266"/>
        <end position="285"/>
    </location>
</feature>
<feature type="transmembrane region" description="Helical" evidence="1">
    <location>
        <begin position="225"/>
        <end position="254"/>
    </location>
</feature>
<sequence length="400" mass="43426">MSLQIGEPPVMRKTGRFALFALGFRPFFLAAGVSALVLLGLWLALWQGVVPAGGYFTTLVEWHAHEMLFGYTAAVIAGFLLTAVKNWTGMAVPVGRTLVMLSLVWLLARLMVVTPGMPDMLVALVDLAFVPLVGWSLWRPLWYGQNKVNRMFLLIFAGMTLANLLVHLDVAGLGQGLWPRGIYLMVDMVLLVLLLVAGRVVPFFTEKAVPGARSTVRPWVEKATFMTMVAAALVELALPHGPWGGVLLLLAALVQAIRLGGWYHGGIWRVPILWVLHLGYAWLVLGLALRGLAGFDLLPYAVALHAITVGGIGVLTLGMMSRVALGHTGRNINDTGPLMPIAFGLLNLGAAVRVFGPLVMMEKFNLWINIAGGLWMLAFLAFVLVYTPILVQPRVDGRPG</sequence>
<proteinExistence type="predicted"/>
<dbReference type="Proteomes" id="UP000031631">
    <property type="component" value="Chromosome"/>
</dbReference>
<keyword evidence="1" id="KW-0812">Transmembrane</keyword>
<dbReference type="EMBL" id="AP012273">
    <property type="protein sequence ID" value="BAO44822.1"/>
    <property type="molecule type" value="Genomic_DNA"/>
</dbReference>
<feature type="transmembrane region" description="Helical" evidence="1">
    <location>
        <begin position="366"/>
        <end position="391"/>
    </location>
</feature>
<organism evidence="2 3">
    <name type="scientific">Thiolapillus brandeum</name>
    <dbReference type="NCBI Taxonomy" id="1076588"/>
    <lineage>
        <taxon>Bacteria</taxon>
        <taxon>Pseudomonadati</taxon>
        <taxon>Pseudomonadota</taxon>
        <taxon>Gammaproteobacteria</taxon>
        <taxon>Chromatiales</taxon>
        <taxon>Sedimenticolaceae</taxon>
        <taxon>Thiolapillus</taxon>
    </lineage>
</organism>
<feature type="transmembrane region" description="Helical" evidence="1">
    <location>
        <begin position="150"/>
        <end position="170"/>
    </location>
</feature>
<dbReference type="InterPro" id="IPR010266">
    <property type="entry name" value="NnrS"/>
</dbReference>
<protein>
    <submittedName>
        <fullName evidence="2">NnrS family protein</fullName>
    </submittedName>
</protein>
<gene>
    <name evidence="2" type="ORF">TBH_C1907</name>
</gene>
<dbReference type="AlphaFoldDB" id="A0A7U6GJL6"/>
<feature type="transmembrane region" description="Helical" evidence="1">
    <location>
        <begin position="90"/>
        <end position="108"/>
    </location>
</feature>